<evidence type="ECO:0000313" key="4">
    <source>
        <dbReference type="Proteomes" id="UP000178880"/>
    </source>
</evidence>
<keyword evidence="2" id="KW-1133">Transmembrane helix</keyword>
<proteinExistence type="predicted"/>
<evidence type="ECO:0000313" key="3">
    <source>
        <dbReference type="EMBL" id="OGZ00240.1"/>
    </source>
</evidence>
<accession>A0A1G2CHP2</accession>
<feature type="region of interest" description="Disordered" evidence="1">
    <location>
        <begin position="1"/>
        <end position="72"/>
    </location>
</feature>
<evidence type="ECO:0000256" key="2">
    <source>
        <dbReference type="SAM" id="Phobius"/>
    </source>
</evidence>
<name>A0A1G2CHP2_9BACT</name>
<dbReference type="Proteomes" id="UP000178880">
    <property type="component" value="Unassembled WGS sequence"/>
</dbReference>
<comment type="caution">
    <text evidence="3">The sequence shown here is derived from an EMBL/GenBank/DDBJ whole genome shotgun (WGS) entry which is preliminary data.</text>
</comment>
<dbReference type="AlphaFoldDB" id="A0A1G2CHP2"/>
<dbReference type="STRING" id="1798650.A2945_04395"/>
<keyword evidence="2" id="KW-0812">Transmembrane</keyword>
<protein>
    <submittedName>
        <fullName evidence="3">Uncharacterized protein</fullName>
    </submittedName>
</protein>
<dbReference type="EMBL" id="MHLA01000005">
    <property type="protein sequence ID" value="OGZ00240.1"/>
    <property type="molecule type" value="Genomic_DNA"/>
</dbReference>
<feature type="transmembrane region" description="Helical" evidence="2">
    <location>
        <begin position="353"/>
        <end position="379"/>
    </location>
</feature>
<gene>
    <name evidence="3" type="ORF">A2945_04395</name>
</gene>
<reference evidence="3 4" key="1">
    <citation type="journal article" date="2016" name="Nat. Commun.">
        <title>Thousands of microbial genomes shed light on interconnected biogeochemical processes in an aquifer system.</title>
        <authorList>
            <person name="Anantharaman K."/>
            <person name="Brown C.T."/>
            <person name="Hug L.A."/>
            <person name="Sharon I."/>
            <person name="Castelle C.J."/>
            <person name="Probst A.J."/>
            <person name="Thomas B.C."/>
            <person name="Singh A."/>
            <person name="Wilkins M.J."/>
            <person name="Karaoz U."/>
            <person name="Brodie E.L."/>
            <person name="Williams K.H."/>
            <person name="Hubbard S.S."/>
            <person name="Banfield J.F."/>
        </authorList>
    </citation>
    <scope>NUCLEOTIDE SEQUENCE [LARGE SCALE GENOMIC DNA]</scope>
</reference>
<evidence type="ECO:0000256" key="1">
    <source>
        <dbReference type="SAM" id="MobiDB-lite"/>
    </source>
</evidence>
<keyword evidence="2" id="KW-0472">Membrane</keyword>
<sequence>MLIASGTAAMAQEDYDSQNPDAYQQQSPDQQDPNASQQSPDQQDPNASQPNQAPAPATPAPSDQPAKAAKPKSMALATARAFPHRTVFVGDEPIALTYVIVVRTGFALEDESFRFDEVAPFKAVSVTVGNRVAALHEKDVDRQQVEVTLRLAENLPHGVYRVPRIAVRYAYDDVVTGRDGTLVKFRRKGVVYAPEVFLQKVPLYVETDTLHERVHIGDPIVLRIRIHAETAAEILNEFPPEKPKAGITYLSTFSLKEPLTVLRNEREESVSSTYRVLTYRYTYSILDIQQKPYAVPAPPVLWRLRGVKESGEVKTVAPAPTQVTVTSILPKDAGLEPQKGAAPDPARERMVLFILPLAIAVSLGTGLSAWGCYGLVIFLRTRKKRKGLEVPVDDEIAVRDPVYESFIDRWWRLPRALTRATRRYNAEPNEQHCVALRHLLARYAVSRLRGDQRIDRDKACSMTAAELRAIRDFPELPLVGMLESCLETCTYDRVQDS</sequence>
<organism evidence="3 4">
    <name type="scientific">Candidatus Liptonbacteria bacterium RIFCSPLOWO2_01_FULL_52_25</name>
    <dbReference type="NCBI Taxonomy" id="1798650"/>
    <lineage>
        <taxon>Bacteria</taxon>
        <taxon>Candidatus Liptoniibacteriota</taxon>
    </lineage>
</organism>
<feature type="compositionally biased region" description="Low complexity" evidence="1">
    <location>
        <begin position="20"/>
        <end position="66"/>
    </location>
</feature>